<feature type="domain" description="Major facilitator superfamily (MFS) profile" evidence="9">
    <location>
        <begin position="44"/>
        <end position="455"/>
    </location>
</feature>
<dbReference type="CDD" id="cd06173">
    <property type="entry name" value="MFS_MefA_like"/>
    <property type="match status" value="1"/>
</dbReference>
<keyword evidence="6 8" id="KW-0472">Membrane</keyword>
<reference evidence="10 11" key="1">
    <citation type="submission" date="2018-09" db="EMBL/GenBank/DDBJ databases">
        <title>Novel species of Cryobacterium.</title>
        <authorList>
            <person name="Liu Q."/>
            <person name="Xin Y.-H."/>
        </authorList>
    </citation>
    <scope>NUCLEOTIDE SEQUENCE [LARGE SCALE GENOMIC DNA]</scope>
    <source>
        <strain evidence="10 11">Hh39</strain>
    </source>
</reference>
<gene>
    <name evidence="10" type="ORF">D6T64_05175</name>
</gene>
<keyword evidence="2" id="KW-0813">Transport</keyword>
<evidence type="ECO:0000256" key="3">
    <source>
        <dbReference type="ARBA" id="ARBA00022475"/>
    </source>
</evidence>
<dbReference type="InterPro" id="IPR036259">
    <property type="entry name" value="MFS_trans_sf"/>
</dbReference>
<feature type="transmembrane region" description="Helical" evidence="8">
    <location>
        <begin position="287"/>
        <end position="310"/>
    </location>
</feature>
<evidence type="ECO:0000313" key="11">
    <source>
        <dbReference type="Proteomes" id="UP000272015"/>
    </source>
</evidence>
<feature type="transmembrane region" description="Helical" evidence="8">
    <location>
        <begin position="80"/>
        <end position="102"/>
    </location>
</feature>
<feature type="transmembrane region" description="Helical" evidence="8">
    <location>
        <begin position="44"/>
        <end position="68"/>
    </location>
</feature>
<organism evidence="10 11">
    <name type="scientific">Cryobacterium melibiosiphilum</name>
    <dbReference type="NCBI Taxonomy" id="995039"/>
    <lineage>
        <taxon>Bacteria</taxon>
        <taxon>Bacillati</taxon>
        <taxon>Actinomycetota</taxon>
        <taxon>Actinomycetes</taxon>
        <taxon>Micrococcales</taxon>
        <taxon>Microbacteriaceae</taxon>
        <taxon>Cryobacterium</taxon>
    </lineage>
</organism>
<sequence>MPREHSHSETRAPRADLDSTDQLEQHGEVIEPSESAAEVNNFRIFLMIWAAQLVARVGNGLTAFGLGVHVYQQTGLSTSVALVTVAAFLPGILLAPLGGVLADRFDRRLLMIFGDTASAVGLVALLGLFHTGTDNVALICVAVAFSSVFTSVMDPAYRATITDLLTPKQYARASGLVQLASASQYLISPAIAGILVASFGVQLVVLIDISTMAFTIVSMLLVWRAIPSRTPVAERGFWADLRFGFAYFVQNRGLLLLMLLITLITFCMGFLQTLLTPMLLDLSDEKILGAVRSLAAIGMVVASLHIGVFNMGTNHRAYLSLALAAAGVTVFLMGTTPEVPLIGVFAFLFFMTLPPLNTSVEVLVRASVPNEIQGRVWGLMGLVSQFGYVVAYGVSGPLADLVFNPLLVKGGALADTVGALIGTGESRGIGLMLMIVGVLLAVIALLLPLMKSVREMQATLIARSAQKRT</sequence>
<name>A0A3A5MQ72_9MICO</name>
<feature type="transmembrane region" description="Helical" evidence="8">
    <location>
        <begin position="176"/>
        <end position="197"/>
    </location>
</feature>
<evidence type="ECO:0000313" key="10">
    <source>
        <dbReference type="EMBL" id="RJT89959.1"/>
    </source>
</evidence>
<feature type="transmembrane region" description="Helical" evidence="8">
    <location>
        <begin position="254"/>
        <end position="275"/>
    </location>
</feature>
<dbReference type="PANTHER" id="PTHR43266">
    <property type="entry name" value="MACROLIDE-EFFLUX PROTEIN"/>
    <property type="match status" value="1"/>
</dbReference>
<accession>A0A3A5MQ72</accession>
<comment type="subcellular location">
    <subcellularLocation>
        <location evidence="1">Cell membrane</location>
        <topology evidence="1">Multi-pass membrane protein</topology>
    </subcellularLocation>
</comment>
<keyword evidence="11" id="KW-1185">Reference proteome</keyword>
<feature type="transmembrane region" description="Helical" evidence="8">
    <location>
        <begin position="136"/>
        <end position="156"/>
    </location>
</feature>
<dbReference type="OrthoDB" id="5494559at2"/>
<keyword evidence="4 8" id="KW-0812">Transmembrane</keyword>
<protein>
    <submittedName>
        <fullName evidence="10">MFS transporter</fullName>
    </submittedName>
</protein>
<dbReference type="GO" id="GO:0022857">
    <property type="term" value="F:transmembrane transporter activity"/>
    <property type="evidence" value="ECO:0007669"/>
    <property type="project" value="InterPro"/>
</dbReference>
<dbReference type="PROSITE" id="PS50850">
    <property type="entry name" value="MFS"/>
    <property type="match status" value="1"/>
</dbReference>
<evidence type="ECO:0000256" key="2">
    <source>
        <dbReference type="ARBA" id="ARBA00022448"/>
    </source>
</evidence>
<feature type="transmembrane region" description="Helical" evidence="8">
    <location>
        <begin position="109"/>
        <end position="130"/>
    </location>
</feature>
<dbReference type="Proteomes" id="UP000272015">
    <property type="component" value="Unassembled WGS sequence"/>
</dbReference>
<feature type="region of interest" description="Disordered" evidence="7">
    <location>
        <begin position="1"/>
        <end position="28"/>
    </location>
</feature>
<dbReference type="RefSeq" id="WP_119972668.1">
    <property type="nucleotide sequence ID" value="NZ_JBHSQA010000023.1"/>
</dbReference>
<feature type="transmembrane region" description="Helical" evidence="8">
    <location>
        <begin position="429"/>
        <end position="449"/>
    </location>
</feature>
<evidence type="ECO:0000256" key="4">
    <source>
        <dbReference type="ARBA" id="ARBA00022692"/>
    </source>
</evidence>
<evidence type="ECO:0000259" key="9">
    <source>
        <dbReference type="PROSITE" id="PS50850"/>
    </source>
</evidence>
<keyword evidence="5 8" id="KW-1133">Transmembrane helix</keyword>
<dbReference type="GO" id="GO:0005886">
    <property type="term" value="C:plasma membrane"/>
    <property type="evidence" value="ECO:0007669"/>
    <property type="project" value="UniProtKB-SubCell"/>
</dbReference>
<dbReference type="AlphaFoldDB" id="A0A3A5MQ72"/>
<feature type="transmembrane region" description="Helical" evidence="8">
    <location>
        <begin position="203"/>
        <end position="223"/>
    </location>
</feature>
<dbReference type="Pfam" id="PF07690">
    <property type="entry name" value="MFS_1"/>
    <property type="match status" value="1"/>
</dbReference>
<dbReference type="InterPro" id="IPR011701">
    <property type="entry name" value="MFS"/>
</dbReference>
<dbReference type="InterPro" id="IPR020846">
    <property type="entry name" value="MFS_dom"/>
</dbReference>
<comment type="caution">
    <text evidence="10">The sequence shown here is derived from an EMBL/GenBank/DDBJ whole genome shotgun (WGS) entry which is preliminary data.</text>
</comment>
<proteinExistence type="predicted"/>
<evidence type="ECO:0000256" key="6">
    <source>
        <dbReference type="ARBA" id="ARBA00023136"/>
    </source>
</evidence>
<dbReference type="Gene3D" id="1.20.1250.20">
    <property type="entry name" value="MFS general substrate transporter like domains"/>
    <property type="match status" value="1"/>
</dbReference>
<feature type="transmembrane region" description="Helical" evidence="8">
    <location>
        <begin position="341"/>
        <end position="364"/>
    </location>
</feature>
<evidence type="ECO:0000256" key="8">
    <source>
        <dbReference type="SAM" id="Phobius"/>
    </source>
</evidence>
<feature type="transmembrane region" description="Helical" evidence="8">
    <location>
        <begin position="376"/>
        <end position="395"/>
    </location>
</feature>
<evidence type="ECO:0000256" key="5">
    <source>
        <dbReference type="ARBA" id="ARBA00022989"/>
    </source>
</evidence>
<dbReference type="SUPFAM" id="SSF103473">
    <property type="entry name" value="MFS general substrate transporter"/>
    <property type="match status" value="1"/>
</dbReference>
<feature type="transmembrane region" description="Helical" evidence="8">
    <location>
        <begin position="317"/>
        <end position="335"/>
    </location>
</feature>
<evidence type="ECO:0000256" key="7">
    <source>
        <dbReference type="SAM" id="MobiDB-lite"/>
    </source>
</evidence>
<evidence type="ECO:0000256" key="1">
    <source>
        <dbReference type="ARBA" id="ARBA00004651"/>
    </source>
</evidence>
<dbReference type="PANTHER" id="PTHR43266:SF2">
    <property type="entry name" value="MAJOR FACILITATOR SUPERFAMILY (MFS) PROFILE DOMAIN-CONTAINING PROTEIN"/>
    <property type="match status" value="1"/>
</dbReference>
<dbReference type="EMBL" id="QZVS01000066">
    <property type="protein sequence ID" value="RJT89959.1"/>
    <property type="molecule type" value="Genomic_DNA"/>
</dbReference>
<keyword evidence="3" id="KW-1003">Cell membrane</keyword>